<dbReference type="EMBL" id="PUEC01000005">
    <property type="protein sequence ID" value="PWB03404.1"/>
    <property type="molecule type" value="Genomic_DNA"/>
</dbReference>
<dbReference type="GeneID" id="82525352"/>
<dbReference type="InterPro" id="IPR012910">
    <property type="entry name" value="Plug_dom"/>
</dbReference>
<keyword evidence="2" id="KW-0813">Transport</keyword>
<keyword evidence="11" id="KW-1185">Reference proteome</keyword>
<evidence type="ECO:0000256" key="4">
    <source>
        <dbReference type="ARBA" id="ARBA00022692"/>
    </source>
</evidence>
<evidence type="ECO:0000259" key="9">
    <source>
        <dbReference type="Pfam" id="PF07715"/>
    </source>
</evidence>
<gene>
    <name evidence="10" type="ORF">C5O23_03175</name>
</gene>
<dbReference type="PANTHER" id="PTHR30069:SF29">
    <property type="entry name" value="HEMOGLOBIN AND HEMOGLOBIN-HAPTOGLOBIN-BINDING PROTEIN 1-RELATED"/>
    <property type="match status" value="1"/>
</dbReference>
<dbReference type="RefSeq" id="WP_107031514.1">
    <property type="nucleotide sequence ID" value="NZ_CAJSYL010000014.1"/>
</dbReference>
<keyword evidence="4" id="KW-0812">Transmembrane</keyword>
<dbReference type="InterPro" id="IPR039426">
    <property type="entry name" value="TonB-dep_rcpt-like"/>
</dbReference>
<evidence type="ECO:0000256" key="7">
    <source>
        <dbReference type="ARBA" id="ARBA00023237"/>
    </source>
</evidence>
<dbReference type="SUPFAM" id="SSF56935">
    <property type="entry name" value="Porins"/>
    <property type="match status" value="1"/>
</dbReference>
<keyword evidence="7" id="KW-0998">Cell outer membrane</keyword>
<dbReference type="Proteomes" id="UP000244905">
    <property type="component" value="Unassembled WGS sequence"/>
</dbReference>
<organism evidence="10 11">
    <name type="scientific">Duncaniella muris</name>
    <dbReference type="NCBI Taxonomy" id="2094150"/>
    <lineage>
        <taxon>Bacteria</taxon>
        <taxon>Pseudomonadati</taxon>
        <taxon>Bacteroidota</taxon>
        <taxon>Bacteroidia</taxon>
        <taxon>Bacteroidales</taxon>
        <taxon>Muribaculaceae</taxon>
        <taxon>Duncaniella</taxon>
    </lineage>
</organism>
<dbReference type="Gene3D" id="2.170.130.10">
    <property type="entry name" value="TonB-dependent receptor, plug domain"/>
    <property type="match status" value="1"/>
</dbReference>
<dbReference type="Gene3D" id="2.40.170.20">
    <property type="entry name" value="TonB-dependent receptor, beta-barrel domain"/>
    <property type="match status" value="1"/>
</dbReference>
<sequence length="687" mass="76673">MIEKIVVLGLVLVCATVTVSAEEPSDSIMGTELNEVVVTGNSARQRISNPRLGAERLELSKMIQVPAFGGEADIIKSITLLPGVRSEGEGGGGFEVRGGNAYQNLVLVDGISLYNPSHVMGIFSTFNDNALGSATLYKGAIPAMYGDATSSVLETTLAAGDMENYHGSASIGILAAKIKAEGPIVKDKLSFAVAARRSYVDAFLKIVPQYRSTVMNFYDVSAKLRYCPSPSHLIDGSFFISHDNMAVADLMGLYWGNLGGSVNWVARANDRLTFTTTAALTHFSPEMSMDMMDVNEAMWTYIHNYSLNERLRWQISEWHGLEFGLRSELLKVKSAEWMLNASREREIRSLWENSAWAEYSGSFAEKLDVTAGLRLNVASVLSQNRFHEFQSAYDIPNQFDGKTYIEVEPRINLKYNLTHLHNVKAGFGISTQNLHAIRANATSFPFDRYALTSAIVKPERSLQYGIGYSGMTGNGAFDWSAEGYYRSMDNVYDFKDGRSTFSDIAIESIIFGGCGRSYGAEFMFRKNTGRLTGWLSYTISHTETKIPGINDGQWYNATNDRRHDFTVTAIYKLSDRWNLSGSWIFMSGQPLTAPDVKYEISGETCYYYSRRNAYMTPPTHRLDLSAKYIHTGKKLTYEWAFGIYNAYCRYNPFLVYFEDDASKPSGTRAVLHAMYGLVPSVSYTLKF</sequence>
<protein>
    <submittedName>
        <fullName evidence="10">TonB-dependent receptor</fullName>
    </submittedName>
</protein>
<comment type="subcellular location">
    <subcellularLocation>
        <location evidence="1">Cell outer membrane</location>
        <topology evidence="1">Multi-pass membrane protein</topology>
    </subcellularLocation>
</comment>
<evidence type="ECO:0000256" key="2">
    <source>
        <dbReference type="ARBA" id="ARBA00022448"/>
    </source>
</evidence>
<dbReference type="GO" id="GO:0015344">
    <property type="term" value="F:siderophore uptake transmembrane transporter activity"/>
    <property type="evidence" value="ECO:0007669"/>
    <property type="project" value="TreeGrafter"/>
</dbReference>
<dbReference type="GO" id="GO:0044718">
    <property type="term" value="P:siderophore transmembrane transport"/>
    <property type="evidence" value="ECO:0007669"/>
    <property type="project" value="TreeGrafter"/>
</dbReference>
<proteinExistence type="predicted"/>
<evidence type="ECO:0000313" key="10">
    <source>
        <dbReference type="EMBL" id="PWB03404.1"/>
    </source>
</evidence>
<keyword evidence="6" id="KW-0472">Membrane</keyword>
<reference evidence="11" key="1">
    <citation type="submission" date="2018-02" db="EMBL/GenBank/DDBJ databases">
        <authorList>
            <person name="Clavel T."/>
            <person name="Strowig T."/>
        </authorList>
    </citation>
    <scope>NUCLEOTIDE SEQUENCE [LARGE SCALE GENOMIC DNA]</scope>
    <source>
        <strain evidence="11">DSM 103720</strain>
    </source>
</reference>
<feature type="signal peptide" evidence="8">
    <location>
        <begin position="1"/>
        <end position="21"/>
    </location>
</feature>
<dbReference type="Pfam" id="PF07715">
    <property type="entry name" value="Plug"/>
    <property type="match status" value="1"/>
</dbReference>
<dbReference type="InterPro" id="IPR036942">
    <property type="entry name" value="Beta-barrel_TonB_sf"/>
</dbReference>
<evidence type="ECO:0000256" key="6">
    <source>
        <dbReference type="ARBA" id="ARBA00023136"/>
    </source>
</evidence>
<evidence type="ECO:0000256" key="5">
    <source>
        <dbReference type="ARBA" id="ARBA00022729"/>
    </source>
</evidence>
<keyword evidence="3" id="KW-1134">Transmembrane beta strand</keyword>
<evidence type="ECO:0000256" key="1">
    <source>
        <dbReference type="ARBA" id="ARBA00004571"/>
    </source>
</evidence>
<evidence type="ECO:0000256" key="8">
    <source>
        <dbReference type="SAM" id="SignalP"/>
    </source>
</evidence>
<keyword evidence="5 8" id="KW-0732">Signal</keyword>
<dbReference type="InterPro" id="IPR037066">
    <property type="entry name" value="Plug_dom_sf"/>
</dbReference>
<name>A0A2V1IS68_9BACT</name>
<feature type="chain" id="PRO_5015895341" evidence="8">
    <location>
        <begin position="22"/>
        <end position="687"/>
    </location>
</feature>
<evidence type="ECO:0000313" key="11">
    <source>
        <dbReference type="Proteomes" id="UP000244905"/>
    </source>
</evidence>
<dbReference type="PANTHER" id="PTHR30069">
    <property type="entry name" value="TONB-DEPENDENT OUTER MEMBRANE RECEPTOR"/>
    <property type="match status" value="1"/>
</dbReference>
<feature type="domain" description="TonB-dependent receptor plug" evidence="9">
    <location>
        <begin position="73"/>
        <end position="148"/>
    </location>
</feature>
<dbReference type="GO" id="GO:0009279">
    <property type="term" value="C:cell outer membrane"/>
    <property type="evidence" value="ECO:0007669"/>
    <property type="project" value="UniProtKB-SubCell"/>
</dbReference>
<evidence type="ECO:0000256" key="3">
    <source>
        <dbReference type="ARBA" id="ARBA00022452"/>
    </source>
</evidence>
<keyword evidence="10" id="KW-0675">Receptor</keyword>
<comment type="caution">
    <text evidence="10">The sequence shown here is derived from an EMBL/GenBank/DDBJ whole genome shotgun (WGS) entry which is preliminary data.</text>
</comment>
<accession>A0A2V1IS68</accession>
<dbReference type="AlphaFoldDB" id="A0A2V1IS68"/>